<dbReference type="PANTHER" id="PTHR30435">
    <property type="entry name" value="FLAGELLAR PROTEIN"/>
    <property type="match status" value="1"/>
</dbReference>
<keyword evidence="8" id="KW-0969">Cilium</keyword>
<proteinExistence type="inferred from homology"/>
<dbReference type="NCBIfam" id="TIGR03506">
    <property type="entry name" value="FlgEFG_subfam"/>
    <property type="match status" value="2"/>
</dbReference>
<dbReference type="InterPro" id="IPR019776">
    <property type="entry name" value="Flagellar_basal_body_rod_CS"/>
</dbReference>
<evidence type="ECO:0000256" key="4">
    <source>
        <dbReference type="RuleBase" id="RU362116"/>
    </source>
</evidence>
<keyword evidence="8" id="KW-0282">Flagellum</keyword>
<dbReference type="EMBL" id="BNDS01000017">
    <property type="protein sequence ID" value="GHH99985.1"/>
    <property type="molecule type" value="Genomic_DNA"/>
</dbReference>
<evidence type="ECO:0000259" key="6">
    <source>
        <dbReference type="Pfam" id="PF06429"/>
    </source>
</evidence>
<sequence>MLRSLNSGVSGLKGFQTKLDVIGNNIANVNTVGFKKGRVVFEDIFSQTVKAASGPKTATAAAPAAGGTNPIQVGLGTRVGSIDTVHTPGSPTTTNIGTDLYLDGDGFFVVQNGTEKFLTRAGNFKLDSSNQLVNQNGMFVLDQKGNTITIPGNCISFAIDQSGEIIGVDVNGDSVPTNVNIGTVKVNNPSGLLKAGGSLYSLTPNANAGKIEDLLKNNKSDATIISGTLEMSNVDLSEELTDMITAQRGFQANAKIITVSDSILEELVNLKR</sequence>
<evidence type="ECO:0000259" key="5">
    <source>
        <dbReference type="Pfam" id="PF00460"/>
    </source>
</evidence>
<evidence type="ECO:0000256" key="1">
    <source>
        <dbReference type="ARBA" id="ARBA00004117"/>
    </source>
</evidence>
<organism evidence="8 9">
    <name type="scientific">Neobacillus kokaensis</name>
    <dbReference type="NCBI Taxonomy" id="2759023"/>
    <lineage>
        <taxon>Bacteria</taxon>
        <taxon>Bacillati</taxon>
        <taxon>Bacillota</taxon>
        <taxon>Bacilli</taxon>
        <taxon>Bacillales</taxon>
        <taxon>Bacillaceae</taxon>
        <taxon>Neobacillus</taxon>
    </lineage>
</organism>
<feature type="domain" description="Flagellar hook protein FlgE/F/G-like D1" evidence="7">
    <location>
        <begin position="102"/>
        <end position="165"/>
    </location>
</feature>
<keyword evidence="3 4" id="KW-0975">Bacterial flagellum</keyword>
<dbReference type="Proteomes" id="UP000637074">
    <property type="component" value="Unassembled WGS sequence"/>
</dbReference>
<keyword evidence="9" id="KW-1185">Reference proteome</keyword>
<dbReference type="PANTHER" id="PTHR30435:SF1">
    <property type="entry name" value="FLAGELLAR HOOK PROTEIN FLGE"/>
    <property type="match status" value="1"/>
</dbReference>
<dbReference type="Pfam" id="PF00460">
    <property type="entry name" value="Flg_bb_rod"/>
    <property type="match status" value="1"/>
</dbReference>
<dbReference type="InterPro" id="IPR010930">
    <property type="entry name" value="Flg_bb/hook_C_dom"/>
</dbReference>
<feature type="domain" description="Flagellar basal-body/hook protein C-terminal" evidence="6">
    <location>
        <begin position="226"/>
        <end position="270"/>
    </location>
</feature>
<evidence type="ECO:0000256" key="3">
    <source>
        <dbReference type="ARBA" id="ARBA00023143"/>
    </source>
</evidence>
<dbReference type="InterPro" id="IPR001444">
    <property type="entry name" value="Flag_bb_rod_N"/>
</dbReference>
<comment type="similarity">
    <text evidence="2 4">Belongs to the flagella basal body rod proteins family.</text>
</comment>
<gene>
    <name evidence="8" type="primary">flgG</name>
    <name evidence="8" type="ORF">AM1BK_35280</name>
</gene>
<name>A0ABQ3NA98_9BACI</name>
<dbReference type="SUPFAM" id="SSF117143">
    <property type="entry name" value="Flagellar hook protein flgE"/>
    <property type="match status" value="1"/>
</dbReference>
<dbReference type="Pfam" id="PF06429">
    <property type="entry name" value="Flg_bbr_C"/>
    <property type="match status" value="1"/>
</dbReference>
<dbReference type="Pfam" id="PF22692">
    <property type="entry name" value="LlgE_F_G_D1"/>
    <property type="match status" value="1"/>
</dbReference>
<evidence type="ECO:0000256" key="2">
    <source>
        <dbReference type="ARBA" id="ARBA00009677"/>
    </source>
</evidence>
<accession>A0ABQ3NA98</accession>
<protein>
    <recommendedName>
        <fullName evidence="4">Flagellar hook protein FlgE</fullName>
    </recommendedName>
</protein>
<dbReference type="InterPro" id="IPR037925">
    <property type="entry name" value="FlgE/F/G-like"/>
</dbReference>
<reference evidence="8 9" key="1">
    <citation type="journal article" date="2022" name="Int. J. Syst. Evol. Microbiol.">
        <title>Neobacillus kokaensis sp. nov., isolated from soil.</title>
        <authorList>
            <person name="Yuki K."/>
            <person name="Matsubara H."/>
            <person name="Yamaguchi S."/>
        </authorList>
    </citation>
    <scope>NUCLEOTIDE SEQUENCE [LARGE SCALE GENOMIC DNA]</scope>
    <source>
        <strain evidence="8 9">LOB 377</strain>
    </source>
</reference>
<dbReference type="InterPro" id="IPR020013">
    <property type="entry name" value="Flagellar_FlgE/F/G"/>
</dbReference>
<evidence type="ECO:0000313" key="9">
    <source>
        <dbReference type="Proteomes" id="UP000637074"/>
    </source>
</evidence>
<comment type="subcellular location">
    <subcellularLocation>
        <location evidence="1 4">Bacterial flagellum basal body</location>
    </subcellularLocation>
</comment>
<evidence type="ECO:0000313" key="8">
    <source>
        <dbReference type="EMBL" id="GHH99985.1"/>
    </source>
</evidence>
<dbReference type="RefSeq" id="WP_191275046.1">
    <property type="nucleotide sequence ID" value="NZ_BNDS01000017.1"/>
</dbReference>
<comment type="function">
    <text evidence="4">A flexible structure which links the flagellar filament to the drive apparatus in the basal body.</text>
</comment>
<dbReference type="PROSITE" id="PS00588">
    <property type="entry name" value="FLAGELLA_BB_ROD"/>
    <property type="match status" value="1"/>
</dbReference>
<comment type="caution">
    <text evidence="8">The sequence shown here is derived from an EMBL/GenBank/DDBJ whole genome shotgun (WGS) entry which is preliminary data.</text>
</comment>
<dbReference type="InterPro" id="IPR053967">
    <property type="entry name" value="LlgE_F_G-like_D1"/>
</dbReference>
<feature type="domain" description="Flagellar basal body rod protein N-terminal" evidence="5">
    <location>
        <begin position="5"/>
        <end position="35"/>
    </location>
</feature>
<keyword evidence="8" id="KW-0966">Cell projection</keyword>
<evidence type="ECO:0000259" key="7">
    <source>
        <dbReference type="Pfam" id="PF22692"/>
    </source>
</evidence>